<dbReference type="Pfam" id="PF07883">
    <property type="entry name" value="Cupin_2"/>
    <property type="match status" value="1"/>
</dbReference>
<organism evidence="6 7">
    <name type="scientific">Vibrio mangrovi</name>
    <dbReference type="NCBI Taxonomy" id="474394"/>
    <lineage>
        <taxon>Bacteria</taxon>
        <taxon>Pseudomonadati</taxon>
        <taxon>Pseudomonadota</taxon>
        <taxon>Gammaproteobacteria</taxon>
        <taxon>Vibrionales</taxon>
        <taxon>Vibrionaceae</taxon>
        <taxon>Vibrio</taxon>
    </lineage>
</organism>
<accession>A0A1Y6IU87</accession>
<dbReference type="PANTHER" id="PTHR43280">
    <property type="entry name" value="ARAC-FAMILY TRANSCRIPTIONAL REGULATOR"/>
    <property type="match status" value="1"/>
</dbReference>
<evidence type="ECO:0000313" key="7">
    <source>
        <dbReference type="Proteomes" id="UP000196125"/>
    </source>
</evidence>
<keyword evidence="3" id="KW-0804">Transcription</keyword>
<dbReference type="RefSeq" id="WP_087480032.1">
    <property type="nucleotide sequence ID" value="NZ_AP024883.1"/>
</dbReference>
<dbReference type="OrthoDB" id="1050625at2"/>
<dbReference type="InterPro" id="IPR009057">
    <property type="entry name" value="Homeodomain-like_sf"/>
</dbReference>
<dbReference type="GO" id="GO:0003700">
    <property type="term" value="F:DNA-binding transcription factor activity"/>
    <property type="evidence" value="ECO:0007669"/>
    <property type="project" value="InterPro"/>
</dbReference>
<dbReference type="AlphaFoldDB" id="A0A1Y6IU87"/>
<proteinExistence type="predicted"/>
<evidence type="ECO:0000313" key="6">
    <source>
        <dbReference type="EMBL" id="SMS00052.1"/>
    </source>
</evidence>
<dbReference type="PROSITE" id="PS01124">
    <property type="entry name" value="HTH_ARAC_FAMILY_2"/>
    <property type="match status" value="1"/>
</dbReference>
<keyword evidence="8" id="KW-1185">Reference proteome</keyword>
<dbReference type="Proteomes" id="UP000196125">
    <property type="component" value="Unassembled WGS sequence"/>
</dbReference>
<dbReference type="GO" id="GO:0043565">
    <property type="term" value="F:sequence-specific DNA binding"/>
    <property type="evidence" value="ECO:0007669"/>
    <property type="project" value="InterPro"/>
</dbReference>
<dbReference type="SUPFAM" id="SSF51182">
    <property type="entry name" value="RmlC-like cupins"/>
    <property type="match status" value="1"/>
</dbReference>
<keyword evidence="2" id="KW-0238">DNA-binding</keyword>
<dbReference type="EMBL" id="FXXI01000001">
    <property type="protein sequence ID" value="SMS00052.1"/>
    <property type="molecule type" value="Genomic_DNA"/>
</dbReference>
<dbReference type="EMBL" id="JAWRCO010000001">
    <property type="protein sequence ID" value="MDW6003160.1"/>
    <property type="molecule type" value="Genomic_DNA"/>
</dbReference>
<gene>
    <name evidence="6" type="primary">rhaS_2</name>
    <name evidence="5" type="ORF">SBX37_09915</name>
    <name evidence="6" type="ORF">VIM7927_01290</name>
</gene>
<dbReference type="InterPro" id="IPR018062">
    <property type="entry name" value="HTH_AraC-typ_CS"/>
</dbReference>
<evidence type="ECO:0000256" key="3">
    <source>
        <dbReference type="ARBA" id="ARBA00023163"/>
    </source>
</evidence>
<dbReference type="Pfam" id="PF12833">
    <property type="entry name" value="HTH_18"/>
    <property type="match status" value="1"/>
</dbReference>
<reference evidence="5 8" key="2">
    <citation type="submission" date="2023-11" db="EMBL/GenBank/DDBJ databases">
        <title>Plant-associative lifestyle of Vibrio porteresiae and its evolutionary dynamics.</title>
        <authorList>
            <person name="Rameshkumar N."/>
            <person name="Kirti K."/>
        </authorList>
    </citation>
    <scope>NUCLEOTIDE SEQUENCE [LARGE SCALE GENOMIC DNA]</scope>
    <source>
        <strain evidence="5 8">MSSRF38</strain>
    </source>
</reference>
<name>A0A1Y6IU87_9VIBR</name>
<keyword evidence="1" id="KW-0805">Transcription regulation</keyword>
<dbReference type="SMART" id="SM00342">
    <property type="entry name" value="HTH_ARAC"/>
    <property type="match status" value="1"/>
</dbReference>
<evidence type="ECO:0000313" key="8">
    <source>
        <dbReference type="Proteomes" id="UP001283366"/>
    </source>
</evidence>
<dbReference type="PANTHER" id="PTHR43280:SF2">
    <property type="entry name" value="HTH-TYPE TRANSCRIPTIONAL REGULATOR EXSA"/>
    <property type="match status" value="1"/>
</dbReference>
<reference evidence="6 7" key="1">
    <citation type="submission" date="2017-05" db="EMBL/GenBank/DDBJ databases">
        <authorList>
            <person name="Song R."/>
            <person name="Chenine A.L."/>
            <person name="Ruprecht R.M."/>
        </authorList>
    </citation>
    <scope>NUCLEOTIDE SEQUENCE [LARGE SCALE GENOMIC DNA]</scope>
    <source>
        <strain evidence="6 7">CECT 7927</strain>
    </source>
</reference>
<evidence type="ECO:0000313" key="5">
    <source>
        <dbReference type="EMBL" id="MDW6003160.1"/>
    </source>
</evidence>
<dbReference type="InterPro" id="IPR014710">
    <property type="entry name" value="RmlC-like_jellyroll"/>
</dbReference>
<dbReference type="InterPro" id="IPR013096">
    <property type="entry name" value="Cupin_2"/>
</dbReference>
<dbReference type="Proteomes" id="UP001283366">
    <property type="component" value="Unassembled WGS sequence"/>
</dbReference>
<protein>
    <submittedName>
        <fullName evidence="5">AraC family transcriptional regulator</fullName>
    </submittedName>
    <submittedName>
        <fullName evidence="6">HTH-type transcriptional activator RhaS</fullName>
    </submittedName>
</protein>
<dbReference type="InterPro" id="IPR011051">
    <property type="entry name" value="RmlC_Cupin_sf"/>
</dbReference>
<evidence type="ECO:0000259" key="4">
    <source>
        <dbReference type="PROSITE" id="PS01124"/>
    </source>
</evidence>
<sequence>MLDAQVHNQLLAYTDRELKLLSQNSTFNHVFKKRVERQFFKDEYIFIEKQTRFIEVPLHSHEYIELVYVYQGKMRQNVNGKDIVQNQGEILLLNQFATHEIEAASDEDIIINFIIEPEFFGRLISLFDSENLITEFILASINGKKRHGEHIHFKVGDNQCIQELVEKIICEIYGDNLIKQIKVHFLVGLLITELLCNIDSSDYYVSVNYNDSLAIMVLKYIEDNYQDASLKEISNQLNQPNYRISRLLKNFTGKTFSELLLEKRMERVIYLLKNTDYSIMEVINMTGYENASHFYKVFRDKYNVSLKYFRDHAK</sequence>
<dbReference type="Gene3D" id="1.10.10.60">
    <property type="entry name" value="Homeodomain-like"/>
    <property type="match status" value="2"/>
</dbReference>
<feature type="domain" description="HTH araC/xylS-type" evidence="4">
    <location>
        <begin position="215"/>
        <end position="312"/>
    </location>
</feature>
<evidence type="ECO:0000256" key="1">
    <source>
        <dbReference type="ARBA" id="ARBA00023015"/>
    </source>
</evidence>
<dbReference type="PROSITE" id="PS00041">
    <property type="entry name" value="HTH_ARAC_FAMILY_1"/>
    <property type="match status" value="1"/>
</dbReference>
<dbReference type="Gene3D" id="2.60.120.10">
    <property type="entry name" value="Jelly Rolls"/>
    <property type="match status" value="1"/>
</dbReference>
<dbReference type="SUPFAM" id="SSF46689">
    <property type="entry name" value="Homeodomain-like"/>
    <property type="match status" value="1"/>
</dbReference>
<evidence type="ECO:0000256" key="2">
    <source>
        <dbReference type="ARBA" id="ARBA00023125"/>
    </source>
</evidence>
<dbReference type="InterPro" id="IPR018060">
    <property type="entry name" value="HTH_AraC"/>
</dbReference>